<dbReference type="PANTHER" id="PTHR31212">
    <property type="entry name" value="ALPHA-KETOGLUTARATE-DEPENDENT DIOXYGENASE ALKB HOMOLOG 3"/>
    <property type="match status" value="1"/>
</dbReference>
<sequence length="434" mass="50198">MTEDKISTLIDLYEELIPRSTEVRSFLLEILAACDGSLEDASNMLNDTLGVIRHLPNKKHSIDQDQVGRRFHKVQRSLNYFIADEDKKIKPVGVDTRVKVSKNAIELHGQEDIEGNIKYLTFHEKVLPEDLANELLRQLLNDKEGFTQNEFHLFGNKCISNHTSKKFSSDPFILDGNASLQYNNRTGPINEYNDTLKIVQLLIEDVVNEAIQQFEPLPFQIRAPNWKGEVVLVNRYEKTEYLLWHSDRLTSLGPQAIVASLSLGCAREFRVRRNYPSDSQVYIIRPPHNSLIIMHAGFQEEYKHCIYHQTNNQATNLHPISKDVRFNLTYRNYLRKYMEDPPRCPRCDAAMDLRRSFKDPSYRGQYLWQCAGHYTGKDCKGMRLADFSSSSLTVDDKLGHGSRWLASDDIEAKKQQEQQELPEDLTLMDPEKFT</sequence>
<dbReference type="PANTHER" id="PTHR31212:SF4">
    <property type="entry name" value="ALPHA-KETOGLUTARATE-DEPENDENT DIOXYGENASE ALKB HOMOLOG 3"/>
    <property type="match status" value="1"/>
</dbReference>
<evidence type="ECO:0000313" key="4">
    <source>
        <dbReference type="Proteomes" id="UP000510647"/>
    </source>
</evidence>
<feature type="domain" description="Fe2OG dioxygenase" evidence="2">
    <location>
        <begin position="227"/>
        <end position="334"/>
    </location>
</feature>
<dbReference type="InterPro" id="IPR037151">
    <property type="entry name" value="AlkB-like_sf"/>
</dbReference>
<protein>
    <recommendedName>
        <fullName evidence="2">Fe2OG dioxygenase domain-containing protein</fullName>
    </recommendedName>
</protein>
<accession>A0A7H9HWC1</accession>
<dbReference type="Gene3D" id="2.60.120.590">
    <property type="entry name" value="Alpha-ketoglutarate-dependent dioxygenase AlkB-like"/>
    <property type="match status" value="1"/>
</dbReference>
<keyword evidence="4" id="KW-1185">Reference proteome</keyword>
<dbReference type="SUPFAM" id="SSF51197">
    <property type="entry name" value="Clavaminate synthase-like"/>
    <property type="match status" value="1"/>
</dbReference>
<dbReference type="GO" id="GO:0051213">
    <property type="term" value="F:dioxygenase activity"/>
    <property type="evidence" value="ECO:0007669"/>
    <property type="project" value="InterPro"/>
</dbReference>
<dbReference type="Proteomes" id="UP000510647">
    <property type="component" value="Chromosome 6"/>
</dbReference>
<dbReference type="EMBL" id="CP059272">
    <property type="protein sequence ID" value="QLQ81670.1"/>
    <property type="molecule type" value="Genomic_DNA"/>
</dbReference>
<dbReference type="GO" id="GO:0006307">
    <property type="term" value="P:DNA alkylation repair"/>
    <property type="evidence" value="ECO:0007669"/>
    <property type="project" value="InterPro"/>
</dbReference>
<dbReference type="InterPro" id="IPR032854">
    <property type="entry name" value="ALKBH3"/>
</dbReference>
<evidence type="ECO:0000313" key="3">
    <source>
        <dbReference type="EMBL" id="QLQ81670.1"/>
    </source>
</evidence>
<dbReference type="InterPro" id="IPR027450">
    <property type="entry name" value="AlkB-like"/>
</dbReference>
<proteinExistence type="predicted"/>
<dbReference type="AlphaFoldDB" id="A0A7H9HWC1"/>
<dbReference type="Pfam" id="PF13532">
    <property type="entry name" value="2OG-FeII_Oxy_2"/>
    <property type="match status" value="1"/>
</dbReference>
<evidence type="ECO:0000256" key="1">
    <source>
        <dbReference type="SAM" id="MobiDB-lite"/>
    </source>
</evidence>
<reference evidence="3 4" key="1">
    <citation type="submission" date="2020-06" db="EMBL/GenBank/DDBJ databases">
        <title>The yeast mating-type switching endonuclease HO is a domesticated member of an unorthodox homing genetic element family.</title>
        <authorList>
            <person name="Coughlan A.Y."/>
            <person name="Lombardi L."/>
            <person name="Braun-Galleani S."/>
            <person name="Martos A.R."/>
            <person name="Galeote V."/>
            <person name="Bigey F."/>
            <person name="Dequin S."/>
            <person name="Byrne K.P."/>
            <person name="Wolfe K.H."/>
        </authorList>
    </citation>
    <scope>NUCLEOTIDE SEQUENCE [LARGE SCALE GENOMIC DNA]</scope>
    <source>
        <strain evidence="3 4">CBS2947</strain>
    </source>
</reference>
<feature type="region of interest" description="Disordered" evidence="1">
    <location>
        <begin position="413"/>
        <end position="434"/>
    </location>
</feature>
<dbReference type="PROSITE" id="PS51471">
    <property type="entry name" value="FE2OG_OXY"/>
    <property type="match status" value="1"/>
</dbReference>
<evidence type="ECO:0000259" key="2">
    <source>
        <dbReference type="PROSITE" id="PS51471"/>
    </source>
</evidence>
<gene>
    <name evidence="3" type="ORF">HG537_0F04310</name>
</gene>
<dbReference type="InterPro" id="IPR005123">
    <property type="entry name" value="Oxoglu/Fe-dep_dioxygenase_dom"/>
</dbReference>
<organism evidence="3 4">
    <name type="scientific">Torulaspora globosa</name>
    <dbReference type="NCBI Taxonomy" id="48254"/>
    <lineage>
        <taxon>Eukaryota</taxon>
        <taxon>Fungi</taxon>
        <taxon>Dikarya</taxon>
        <taxon>Ascomycota</taxon>
        <taxon>Saccharomycotina</taxon>
        <taxon>Saccharomycetes</taxon>
        <taxon>Saccharomycetales</taxon>
        <taxon>Saccharomycetaceae</taxon>
        <taxon>Torulaspora</taxon>
    </lineage>
</organism>
<name>A0A7H9HWC1_9SACH</name>
<dbReference type="OrthoDB" id="545910at2759"/>